<dbReference type="PANTHER" id="PTHR11079">
    <property type="entry name" value="CYTOSINE DEAMINASE FAMILY MEMBER"/>
    <property type="match status" value="1"/>
</dbReference>
<dbReference type="AlphaFoldDB" id="K6X1B3"/>
<accession>K6X1B3</accession>
<dbReference type="CDD" id="cd01285">
    <property type="entry name" value="nucleoside_deaminase"/>
    <property type="match status" value="1"/>
</dbReference>
<evidence type="ECO:0000259" key="7">
    <source>
        <dbReference type="PROSITE" id="PS51747"/>
    </source>
</evidence>
<keyword evidence="3 6" id="KW-0378">Hydrolase</keyword>
<evidence type="ECO:0000256" key="1">
    <source>
        <dbReference type="ARBA" id="ARBA00022694"/>
    </source>
</evidence>
<dbReference type="STRING" id="1184609.KILIM_107_00070"/>
<evidence type="ECO:0000313" key="8">
    <source>
        <dbReference type="EMBL" id="GAB98162.1"/>
    </source>
</evidence>
<dbReference type="GO" id="GO:0052717">
    <property type="term" value="F:tRNA-specific adenosine-34 deaminase activity"/>
    <property type="evidence" value="ECO:0007669"/>
    <property type="project" value="UniProtKB-UniRule"/>
</dbReference>
<dbReference type="GO" id="GO:0002100">
    <property type="term" value="P:tRNA wobble adenosine to inosine editing"/>
    <property type="evidence" value="ECO:0007669"/>
    <property type="project" value="UniProtKB-UniRule"/>
</dbReference>
<keyword evidence="9" id="KW-1185">Reference proteome</keyword>
<dbReference type="EC" id="3.5.4.33" evidence="6"/>
<sequence>MPPAGEERADVRVEPGLESVMERLLADAARAGRAGEVPVAAAVLGPEGNVLGWGVNRRERDGDPTAHAEVLALRAAAAQRGAADVREAAASATEAPAQGRGRWRLDETTLLVTLEPCAMCAGAALQARVGRIVFGAWDDKAGACGSVWDLPRDRFASHRAEVVGGLREGDSAALLREFFAARRPRPSG</sequence>
<gene>
    <name evidence="6 8" type="primary">tadA</name>
    <name evidence="8" type="ORF">KILIM_107_00070</name>
</gene>
<comment type="subunit">
    <text evidence="6">Homodimer.</text>
</comment>
<name>K6X1B3_9MICO</name>
<dbReference type="InterPro" id="IPR016193">
    <property type="entry name" value="Cytidine_deaminase-like"/>
</dbReference>
<comment type="catalytic activity">
    <reaction evidence="5 6">
        <text>adenosine(34) in tRNA + H2O + H(+) = inosine(34) in tRNA + NH4(+)</text>
        <dbReference type="Rhea" id="RHEA:43168"/>
        <dbReference type="Rhea" id="RHEA-COMP:10373"/>
        <dbReference type="Rhea" id="RHEA-COMP:10374"/>
        <dbReference type="ChEBI" id="CHEBI:15377"/>
        <dbReference type="ChEBI" id="CHEBI:15378"/>
        <dbReference type="ChEBI" id="CHEBI:28938"/>
        <dbReference type="ChEBI" id="CHEBI:74411"/>
        <dbReference type="ChEBI" id="CHEBI:82852"/>
        <dbReference type="EC" id="3.5.4.33"/>
    </reaction>
</comment>
<dbReference type="GO" id="GO:0008270">
    <property type="term" value="F:zinc ion binding"/>
    <property type="evidence" value="ECO:0007669"/>
    <property type="project" value="UniProtKB-UniRule"/>
</dbReference>
<evidence type="ECO:0000313" key="9">
    <source>
        <dbReference type="Proteomes" id="UP000008366"/>
    </source>
</evidence>
<dbReference type="SUPFAM" id="SSF53927">
    <property type="entry name" value="Cytidine deaminase-like"/>
    <property type="match status" value="1"/>
</dbReference>
<reference evidence="8 9" key="1">
    <citation type="submission" date="2012-08" db="EMBL/GenBank/DDBJ databases">
        <title>Whole genome shotgun sequence of Kineosphaera limosa NBRC 100340.</title>
        <authorList>
            <person name="Yoshida I."/>
            <person name="Isaki S."/>
            <person name="Hosoyama A."/>
            <person name="Tsuchikane K."/>
            <person name="Katsumata H."/>
            <person name="Ando Y."/>
            <person name="Ohji S."/>
            <person name="Hamada M."/>
            <person name="Tamura T."/>
            <person name="Yamazoe A."/>
            <person name="Yamazaki S."/>
            <person name="Fujita N."/>
        </authorList>
    </citation>
    <scope>NUCLEOTIDE SEQUENCE [LARGE SCALE GENOMIC DNA]</scope>
    <source>
        <strain evidence="8 9">NBRC 100340</strain>
    </source>
</reference>
<evidence type="ECO:0000256" key="2">
    <source>
        <dbReference type="ARBA" id="ARBA00022723"/>
    </source>
</evidence>
<dbReference type="eggNOG" id="COG0590">
    <property type="taxonomic scope" value="Bacteria"/>
</dbReference>
<feature type="binding site" evidence="6">
    <location>
        <position position="117"/>
    </location>
    <ligand>
        <name>Zn(2+)</name>
        <dbReference type="ChEBI" id="CHEBI:29105"/>
        <note>catalytic</note>
    </ligand>
</feature>
<evidence type="ECO:0000256" key="4">
    <source>
        <dbReference type="ARBA" id="ARBA00022833"/>
    </source>
</evidence>
<comment type="cofactor">
    <cofactor evidence="6">
        <name>Zn(2+)</name>
        <dbReference type="ChEBI" id="CHEBI:29105"/>
    </cofactor>
    <text evidence="6">Binds 1 zinc ion per subunit.</text>
</comment>
<dbReference type="Gene3D" id="3.40.140.10">
    <property type="entry name" value="Cytidine Deaminase, domain 2"/>
    <property type="match status" value="1"/>
</dbReference>
<evidence type="ECO:0000256" key="3">
    <source>
        <dbReference type="ARBA" id="ARBA00022801"/>
    </source>
</evidence>
<keyword evidence="1 6" id="KW-0819">tRNA processing</keyword>
<comment type="similarity">
    <text evidence="6">Belongs to the cytidine and deoxycytidylate deaminase family.</text>
</comment>
<dbReference type="Pfam" id="PF00383">
    <property type="entry name" value="dCMP_cyt_deam_1"/>
    <property type="match status" value="1"/>
</dbReference>
<dbReference type="HAMAP" id="MF_00972">
    <property type="entry name" value="tRNA_aden_deaminase"/>
    <property type="match status" value="1"/>
</dbReference>
<dbReference type="PANTHER" id="PTHR11079:SF202">
    <property type="entry name" value="TRNA-SPECIFIC ADENOSINE DEAMINASE"/>
    <property type="match status" value="1"/>
</dbReference>
<feature type="active site" description="Proton donor" evidence="6">
    <location>
        <position position="69"/>
    </location>
</feature>
<evidence type="ECO:0000256" key="6">
    <source>
        <dbReference type="HAMAP-Rule" id="MF_00972"/>
    </source>
</evidence>
<dbReference type="InterPro" id="IPR002125">
    <property type="entry name" value="CMP_dCMP_dom"/>
</dbReference>
<keyword evidence="4 6" id="KW-0862">Zinc</keyword>
<dbReference type="Proteomes" id="UP000008366">
    <property type="component" value="Unassembled WGS sequence"/>
</dbReference>
<evidence type="ECO:0000256" key="5">
    <source>
        <dbReference type="ARBA" id="ARBA00048045"/>
    </source>
</evidence>
<comment type="caution">
    <text evidence="8">The sequence shown here is derived from an EMBL/GenBank/DDBJ whole genome shotgun (WGS) entry which is preliminary data.</text>
</comment>
<proteinExistence type="inferred from homology"/>
<comment type="function">
    <text evidence="6">Catalyzes the deamination of adenosine to inosine at the wobble position 34 of tRNA(Arg2).</text>
</comment>
<keyword evidence="2 6" id="KW-0479">Metal-binding</keyword>
<feature type="domain" description="CMP/dCMP-type deaminase" evidence="7">
    <location>
        <begin position="15"/>
        <end position="158"/>
    </location>
</feature>
<dbReference type="EMBL" id="BAHD01000107">
    <property type="protein sequence ID" value="GAB98162.1"/>
    <property type="molecule type" value="Genomic_DNA"/>
</dbReference>
<organism evidence="8 9">
    <name type="scientific">Kineosphaera limosa NBRC 100340</name>
    <dbReference type="NCBI Taxonomy" id="1184609"/>
    <lineage>
        <taxon>Bacteria</taxon>
        <taxon>Bacillati</taxon>
        <taxon>Actinomycetota</taxon>
        <taxon>Actinomycetes</taxon>
        <taxon>Micrococcales</taxon>
        <taxon>Dermatophilaceae</taxon>
        <taxon>Kineosphaera</taxon>
    </lineage>
</organism>
<dbReference type="InterPro" id="IPR028883">
    <property type="entry name" value="tRNA_aden_deaminase"/>
</dbReference>
<protein>
    <recommendedName>
        <fullName evidence="6">tRNA-specific adenosine deaminase</fullName>
        <ecNumber evidence="6">3.5.4.33</ecNumber>
    </recommendedName>
</protein>
<dbReference type="PROSITE" id="PS51747">
    <property type="entry name" value="CYT_DCMP_DEAMINASES_2"/>
    <property type="match status" value="1"/>
</dbReference>
<feature type="binding site" evidence="6">
    <location>
        <position position="67"/>
    </location>
    <ligand>
        <name>Zn(2+)</name>
        <dbReference type="ChEBI" id="CHEBI:29105"/>
        <note>catalytic</note>
    </ligand>
</feature>
<feature type="binding site" evidence="6">
    <location>
        <position position="120"/>
    </location>
    <ligand>
        <name>Zn(2+)</name>
        <dbReference type="ChEBI" id="CHEBI:29105"/>
        <note>catalytic</note>
    </ligand>
</feature>